<dbReference type="Pfam" id="PF00583">
    <property type="entry name" value="Acetyltransf_1"/>
    <property type="match status" value="1"/>
</dbReference>
<organism evidence="2 3">
    <name type="scientific">Paenibacillus cellulosilyticus</name>
    <dbReference type="NCBI Taxonomy" id="375489"/>
    <lineage>
        <taxon>Bacteria</taxon>
        <taxon>Bacillati</taxon>
        <taxon>Bacillota</taxon>
        <taxon>Bacilli</taxon>
        <taxon>Bacillales</taxon>
        <taxon>Paenibacillaceae</taxon>
        <taxon>Paenibacillus</taxon>
    </lineage>
</organism>
<dbReference type="GO" id="GO:0004343">
    <property type="term" value="F:glucosamine 6-phosphate N-acetyltransferase activity"/>
    <property type="evidence" value="ECO:0007669"/>
    <property type="project" value="TreeGrafter"/>
</dbReference>
<dbReference type="PANTHER" id="PTHR13355:SF11">
    <property type="entry name" value="GLUCOSAMINE 6-PHOSPHATE N-ACETYLTRANSFERASE"/>
    <property type="match status" value="1"/>
</dbReference>
<accession>A0A2V2YLS0</accession>
<evidence type="ECO:0000313" key="3">
    <source>
        <dbReference type="Proteomes" id="UP000246635"/>
    </source>
</evidence>
<dbReference type="SUPFAM" id="SSF55729">
    <property type="entry name" value="Acyl-CoA N-acyltransferases (Nat)"/>
    <property type="match status" value="1"/>
</dbReference>
<dbReference type="PANTHER" id="PTHR13355">
    <property type="entry name" value="GLUCOSAMINE 6-PHOSPHATE N-ACETYLTRANSFERASE"/>
    <property type="match status" value="1"/>
</dbReference>
<dbReference type="InterPro" id="IPR000182">
    <property type="entry name" value="GNAT_dom"/>
</dbReference>
<sequence>MIREAEASDVSELYRLYRMLLPNSKKLNVVEERIIEIRNDSKNFIYVYESDNKIIGTLTLTICLEALHGSMSYGVIENVVVDETLRGNGIGQQLMDYAERYCRSIRCSKIMLLSNSKRESAHHFFASIGYDSTVSKAFKKYLRYE</sequence>
<protein>
    <submittedName>
        <fullName evidence="2">N-acetylglutamate synthase-like GNAT family acetyltransferase</fullName>
    </submittedName>
</protein>
<evidence type="ECO:0000259" key="1">
    <source>
        <dbReference type="PROSITE" id="PS51186"/>
    </source>
</evidence>
<dbReference type="InterPro" id="IPR016181">
    <property type="entry name" value="Acyl_CoA_acyltransferase"/>
</dbReference>
<dbReference type="PROSITE" id="PS51186">
    <property type="entry name" value="GNAT"/>
    <property type="match status" value="1"/>
</dbReference>
<dbReference type="OrthoDB" id="9797826at2"/>
<feature type="domain" description="N-acetyltransferase" evidence="1">
    <location>
        <begin position="1"/>
        <end position="145"/>
    </location>
</feature>
<dbReference type="Gene3D" id="3.40.630.30">
    <property type="match status" value="1"/>
</dbReference>
<reference evidence="2 3" key="1">
    <citation type="submission" date="2018-05" db="EMBL/GenBank/DDBJ databases">
        <title>Genomic Encyclopedia of Type Strains, Phase III (KMG-III): the genomes of soil and plant-associated and newly described type strains.</title>
        <authorList>
            <person name="Whitman W."/>
        </authorList>
    </citation>
    <scope>NUCLEOTIDE SEQUENCE [LARGE SCALE GENOMIC DNA]</scope>
    <source>
        <strain evidence="2 3">CECT 5696</strain>
    </source>
</reference>
<dbReference type="RefSeq" id="WP_110046679.1">
    <property type="nucleotide sequence ID" value="NZ_CP054612.1"/>
</dbReference>
<dbReference type="Proteomes" id="UP000246635">
    <property type="component" value="Unassembled WGS sequence"/>
</dbReference>
<proteinExistence type="predicted"/>
<dbReference type="AlphaFoldDB" id="A0A2V2YLS0"/>
<comment type="caution">
    <text evidence="2">The sequence shown here is derived from an EMBL/GenBank/DDBJ whole genome shotgun (WGS) entry which is preliminary data.</text>
</comment>
<dbReference type="InterPro" id="IPR039143">
    <property type="entry name" value="GNPNAT1-like"/>
</dbReference>
<dbReference type="CDD" id="cd04301">
    <property type="entry name" value="NAT_SF"/>
    <property type="match status" value="1"/>
</dbReference>
<evidence type="ECO:0000313" key="2">
    <source>
        <dbReference type="EMBL" id="PWV94444.1"/>
    </source>
</evidence>
<name>A0A2V2YLS0_9BACL</name>
<keyword evidence="3" id="KW-1185">Reference proteome</keyword>
<keyword evidence="2" id="KW-0808">Transferase</keyword>
<gene>
    <name evidence="2" type="ORF">DFQ01_1309</name>
</gene>
<dbReference type="EMBL" id="QGTQ01000030">
    <property type="protein sequence ID" value="PWV94444.1"/>
    <property type="molecule type" value="Genomic_DNA"/>
</dbReference>